<dbReference type="OrthoDB" id="3918601at2759"/>
<keyword evidence="1" id="KW-1133">Transmembrane helix</keyword>
<reference evidence="3 4" key="1">
    <citation type="submission" date="2019-04" db="EMBL/GenBank/DDBJ databases">
        <title>Friends and foes A comparative genomics study of 23 Aspergillus species from section Flavi.</title>
        <authorList>
            <consortium name="DOE Joint Genome Institute"/>
            <person name="Kjaerbolling I."/>
            <person name="Vesth T."/>
            <person name="Frisvad J.C."/>
            <person name="Nybo J.L."/>
            <person name="Theobald S."/>
            <person name="Kildgaard S."/>
            <person name="Isbrandt T."/>
            <person name="Kuo A."/>
            <person name="Sato A."/>
            <person name="Lyhne E.K."/>
            <person name="Kogle M.E."/>
            <person name="Wiebenga A."/>
            <person name="Kun R.S."/>
            <person name="Lubbers R.J."/>
            <person name="Makela M.R."/>
            <person name="Barry K."/>
            <person name="Chovatia M."/>
            <person name="Clum A."/>
            <person name="Daum C."/>
            <person name="Haridas S."/>
            <person name="He G."/>
            <person name="LaButti K."/>
            <person name="Lipzen A."/>
            <person name="Mondo S."/>
            <person name="Riley R."/>
            <person name="Salamov A."/>
            <person name="Simmons B.A."/>
            <person name="Magnuson J.K."/>
            <person name="Henrissat B."/>
            <person name="Mortensen U.H."/>
            <person name="Larsen T.O."/>
            <person name="Devries R.P."/>
            <person name="Grigoriev I.V."/>
            <person name="Machida M."/>
            <person name="Baker S.E."/>
            <person name="Andersen M.R."/>
        </authorList>
    </citation>
    <scope>NUCLEOTIDE SEQUENCE [LARGE SCALE GENOMIC DNA]</scope>
    <source>
        <strain evidence="3 4">IBT 18842</strain>
    </source>
</reference>
<sequence>MTRFLEDSWNPAVTVTAWFLMSTTVLAVIPRLITKWLIFRKLTVDDYMVVVSTLFCIANAIAIFVATTNGYGDHTGAVSRAKQETVMKSQLAATLLATLSMLFSKLAMSVFIRNLTPTSRDILYAHIVQGLVVAITAVTLFGSSFQCHWPDTWDYMTNTCINRVAWATFVALTNAMTDVLIIMQAMVLIGRVQTTWQKKLVFASIFLPRLCVVAAEVTRIALIHTQTIRGDPFMDTAPSTISTEFAQFLSIITACWGQLRPFLTRLRSNAFRIHGTEWPSTSYYERSRVPESHTRTRTTTTYHGQTHELQELVPQLTNGTRAKILTPGVAFGWESASHSSQTHIIQETTWALTEARSESTASDVVKS</sequence>
<evidence type="ECO:0000313" key="4">
    <source>
        <dbReference type="Proteomes" id="UP000325780"/>
    </source>
</evidence>
<dbReference type="EMBL" id="ML742042">
    <property type="protein sequence ID" value="KAE8153179.1"/>
    <property type="molecule type" value="Genomic_DNA"/>
</dbReference>
<evidence type="ECO:0000259" key="2">
    <source>
        <dbReference type="Pfam" id="PF20684"/>
    </source>
</evidence>
<feature type="transmembrane region" description="Helical" evidence="1">
    <location>
        <begin position="165"/>
        <end position="188"/>
    </location>
</feature>
<keyword evidence="4" id="KW-1185">Reference proteome</keyword>
<dbReference type="PANTHER" id="PTHR38794:SF1">
    <property type="entry name" value="INTEGRAL MEMBRANE PROTEIN"/>
    <property type="match status" value="1"/>
</dbReference>
<evidence type="ECO:0000313" key="3">
    <source>
        <dbReference type="EMBL" id="KAE8153179.1"/>
    </source>
</evidence>
<proteinExistence type="predicted"/>
<gene>
    <name evidence="3" type="ORF">BDV25DRAFT_137083</name>
</gene>
<accession>A0A5N6U436</accession>
<keyword evidence="1" id="KW-0812">Transmembrane</keyword>
<keyword evidence="1" id="KW-0472">Membrane</keyword>
<evidence type="ECO:0000256" key="1">
    <source>
        <dbReference type="SAM" id="Phobius"/>
    </source>
</evidence>
<organism evidence="3 4">
    <name type="scientific">Aspergillus avenaceus</name>
    <dbReference type="NCBI Taxonomy" id="36643"/>
    <lineage>
        <taxon>Eukaryota</taxon>
        <taxon>Fungi</taxon>
        <taxon>Dikarya</taxon>
        <taxon>Ascomycota</taxon>
        <taxon>Pezizomycotina</taxon>
        <taxon>Eurotiomycetes</taxon>
        <taxon>Eurotiomycetidae</taxon>
        <taxon>Eurotiales</taxon>
        <taxon>Aspergillaceae</taxon>
        <taxon>Aspergillus</taxon>
        <taxon>Aspergillus subgen. Circumdati</taxon>
    </lineage>
</organism>
<dbReference type="AlphaFoldDB" id="A0A5N6U436"/>
<name>A0A5N6U436_ASPAV</name>
<dbReference type="PANTHER" id="PTHR38794">
    <property type="entry name" value="INTEGRAL MEMBRANE PROTEIN"/>
    <property type="match status" value="1"/>
</dbReference>
<feature type="transmembrane region" description="Helical" evidence="1">
    <location>
        <begin position="91"/>
        <end position="111"/>
    </location>
</feature>
<feature type="transmembrane region" description="Helical" evidence="1">
    <location>
        <begin position="12"/>
        <end position="34"/>
    </location>
</feature>
<dbReference type="InterPro" id="IPR049326">
    <property type="entry name" value="Rhodopsin_dom_fungi"/>
</dbReference>
<feature type="transmembrane region" description="Helical" evidence="1">
    <location>
        <begin position="46"/>
        <end position="71"/>
    </location>
</feature>
<protein>
    <recommendedName>
        <fullName evidence="2">Rhodopsin domain-containing protein</fullName>
    </recommendedName>
</protein>
<feature type="domain" description="Rhodopsin" evidence="2">
    <location>
        <begin position="31"/>
        <end position="264"/>
    </location>
</feature>
<dbReference type="Pfam" id="PF20684">
    <property type="entry name" value="Fung_rhodopsin"/>
    <property type="match status" value="1"/>
</dbReference>
<dbReference type="Proteomes" id="UP000325780">
    <property type="component" value="Unassembled WGS sequence"/>
</dbReference>
<feature type="transmembrane region" description="Helical" evidence="1">
    <location>
        <begin position="123"/>
        <end position="145"/>
    </location>
</feature>